<dbReference type="Proteomes" id="UP001516472">
    <property type="component" value="Unassembled WGS sequence"/>
</dbReference>
<sequence>MKRSPLLFPLLALLLVSGLASAQEAPAEPATAPTRGLTPPPLVGAEAEDVPAPPDAESPEDAPSGSRPSVTAGALPDARPPPSKDPVPRVAVEALGGAAGGVVGATVLGSFGYLLGSATVGCDECLVMAVAGAAAGALIGIPVGTYAGGRFMNGRGRLGPTVAGSMVGWGATLLGISLVNSGGADAPPAVNAALFILPVVGASVGYELTHSSTLRAEEAARQSQAPQGVRLMPVATYGAKGPHLGLLGSF</sequence>
<evidence type="ECO:0000313" key="4">
    <source>
        <dbReference type="EMBL" id="MBE4749649.1"/>
    </source>
</evidence>
<gene>
    <name evidence="4" type="ORF">G4177_15910</name>
</gene>
<feature type="transmembrane region" description="Helical" evidence="2">
    <location>
        <begin position="190"/>
        <end position="208"/>
    </location>
</feature>
<evidence type="ECO:0000256" key="3">
    <source>
        <dbReference type="SAM" id="SignalP"/>
    </source>
</evidence>
<protein>
    <submittedName>
        <fullName evidence="4">GlsB/YeaQ/YmgE family stress response membrane protein</fullName>
    </submittedName>
</protein>
<feature type="signal peptide" evidence="3">
    <location>
        <begin position="1"/>
        <end position="22"/>
    </location>
</feature>
<keyword evidence="3" id="KW-0732">Signal</keyword>
<keyword evidence="2" id="KW-0472">Membrane</keyword>
<name>A0ABR9PP55_9BACT</name>
<feature type="chain" id="PRO_5046622096" evidence="3">
    <location>
        <begin position="23"/>
        <end position="250"/>
    </location>
</feature>
<accession>A0ABR9PP55</accession>
<feature type="compositionally biased region" description="Low complexity" evidence="1">
    <location>
        <begin position="22"/>
        <end position="34"/>
    </location>
</feature>
<feature type="transmembrane region" description="Helical" evidence="2">
    <location>
        <begin position="126"/>
        <end position="146"/>
    </location>
</feature>
<evidence type="ECO:0000256" key="2">
    <source>
        <dbReference type="SAM" id="Phobius"/>
    </source>
</evidence>
<keyword evidence="2" id="KW-0812">Transmembrane</keyword>
<feature type="transmembrane region" description="Helical" evidence="2">
    <location>
        <begin position="158"/>
        <end position="178"/>
    </location>
</feature>
<evidence type="ECO:0000256" key="1">
    <source>
        <dbReference type="SAM" id="MobiDB-lite"/>
    </source>
</evidence>
<organism evidence="4 5">
    <name type="scientific">Corallococcus soli</name>
    <dbReference type="NCBI Taxonomy" id="2710757"/>
    <lineage>
        <taxon>Bacteria</taxon>
        <taxon>Pseudomonadati</taxon>
        <taxon>Myxococcota</taxon>
        <taxon>Myxococcia</taxon>
        <taxon>Myxococcales</taxon>
        <taxon>Cystobacterineae</taxon>
        <taxon>Myxococcaceae</taxon>
        <taxon>Corallococcus</taxon>
    </lineage>
</organism>
<proteinExistence type="predicted"/>
<feature type="region of interest" description="Disordered" evidence="1">
    <location>
        <begin position="22"/>
        <end position="88"/>
    </location>
</feature>
<dbReference type="EMBL" id="JAAIYO010000004">
    <property type="protein sequence ID" value="MBE4749649.1"/>
    <property type="molecule type" value="Genomic_DNA"/>
</dbReference>
<comment type="caution">
    <text evidence="4">The sequence shown here is derived from an EMBL/GenBank/DDBJ whole genome shotgun (WGS) entry which is preliminary data.</text>
</comment>
<dbReference type="RefSeq" id="WP_193349064.1">
    <property type="nucleotide sequence ID" value="NZ_CBCSIP010000279.1"/>
</dbReference>
<keyword evidence="5" id="KW-1185">Reference proteome</keyword>
<evidence type="ECO:0000313" key="5">
    <source>
        <dbReference type="Proteomes" id="UP001516472"/>
    </source>
</evidence>
<reference evidence="4 5" key="1">
    <citation type="submission" date="2020-02" db="EMBL/GenBank/DDBJ databases">
        <authorList>
            <person name="Babadi Z.K."/>
            <person name="Risdian C."/>
            <person name="Ebrahimipour G.H."/>
            <person name="Wink J."/>
        </authorList>
    </citation>
    <scope>NUCLEOTIDE SEQUENCE [LARGE SCALE GENOMIC DNA]</scope>
    <source>
        <strain evidence="4 5">ZKHCc1 1396</strain>
    </source>
</reference>
<keyword evidence="2" id="KW-1133">Transmembrane helix</keyword>